<evidence type="ECO:0000256" key="5">
    <source>
        <dbReference type="NCBIfam" id="TIGR01696"/>
    </source>
</evidence>
<keyword evidence="3 4" id="KW-0464">Manganese</keyword>
<dbReference type="SUPFAM" id="SSF53649">
    <property type="entry name" value="Alkaline phosphatase-like"/>
    <property type="match status" value="1"/>
</dbReference>
<feature type="binding site" evidence="4">
    <location>
        <position position="11"/>
    </location>
    <ligand>
        <name>Mn(2+)</name>
        <dbReference type="ChEBI" id="CHEBI:29035"/>
        <label>1</label>
    </ligand>
</feature>
<dbReference type="GO" id="GO:0030145">
    <property type="term" value="F:manganese ion binding"/>
    <property type="evidence" value="ECO:0007669"/>
    <property type="project" value="UniProtKB-UniRule"/>
</dbReference>
<dbReference type="NCBIfam" id="NF003766">
    <property type="entry name" value="PRK05362.1"/>
    <property type="match status" value="1"/>
</dbReference>
<keyword evidence="2 4" id="KW-0479">Metal-binding</keyword>
<dbReference type="AlphaFoldDB" id="Q1JZ37"/>
<dbReference type="GO" id="GO:0006018">
    <property type="term" value="P:2-deoxyribose 1-phosphate catabolic process"/>
    <property type="evidence" value="ECO:0007669"/>
    <property type="project" value="UniProtKB-UniRule"/>
</dbReference>
<gene>
    <name evidence="4" type="primary">deoB</name>
    <name evidence="7" type="ORF">Dace_1319</name>
</gene>
<evidence type="ECO:0000259" key="6">
    <source>
        <dbReference type="Pfam" id="PF01676"/>
    </source>
</evidence>
<comment type="function">
    <text evidence="4">Isomerase that catalyzes the conversion of deoxy-ribose 1-phosphate (dRib-1-P) and ribose 1-phosphate (Rib-1-P) to deoxy-ribose 5-phosphate (dRib-5-P) and ribose 5-phosphate (Rib-5-P), respectively.</text>
</comment>
<dbReference type="PANTHER" id="PTHR21110">
    <property type="entry name" value="PHOSPHOPENTOMUTASE"/>
    <property type="match status" value="1"/>
</dbReference>
<comment type="catalytic activity">
    <reaction evidence="4">
        <text>2-deoxy-alpha-D-ribose 1-phosphate = 2-deoxy-D-ribose 5-phosphate</text>
        <dbReference type="Rhea" id="RHEA:27658"/>
        <dbReference type="ChEBI" id="CHEBI:57259"/>
        <dbReference type="ChEBI" id="CHEBI:62877"/>
        <dbReference type="EC" id="5.4.2.7"/>
    </reaction>
</comment>
<dbReference type="GO" id="GO:0009117">
    <property type="term" value="P:nucleotide metabolic process"/>
    <property type="evidence" value="ECO:0007669"/>
    <property type="project" value="UniProtKB-UniRule"/>
</dbReference>
<dbReference type="RefSeq" id="WP_006000766.1">
    <property type="nucleotide sequence ID" value="NZ_AAEW02000010.1"/>
</dbReference>
<comment type="similarity">
    <text evidence="1 4">Belongs to the phosphopentomutase family.</text>
</comment>
<dbReference type="EMBL" id="AAEW02000010">
    <property type="protein sequence ID" value="EAT15457.1"/>
    <property type="molecule type" value="Genomic_DNA"/>
</dbReference>
<evidence type="ECO:0000313" key="8">
    <source>
        <dbReference type="Proteomes" id="UP000005695"/>
    </source>
</evidence>
<keyword evidence="4 7" id="KW-0413">Isomerase</keyword>
<dbReference type="InterPro" id="IPR024052">
    <property type="entry name" value="Phosphopentomutase_DeoB_cap_sf"/>
</dbReference>
<dbReference type="UniPathway" id="UPA00087">
    <property type="reaction ID" value="UER00173"/>
</dbReference>
<dbReference type="Pfam" id="PF01676">
    <property type="entry name" value="Metalloenzyme"/>
    <property type="match status" value="1"/>
</dbReference>
<feature type="binding site" evidence="4">
    <location>
        <position position="324"/>
    </location>
    <ligand>
        <name>Mn(2+)</name>
        <dbReference type="ChEBI" id="CHEBI:29035"/>
        <label>1</label>
    </ligand>
</feature>
<feature type="binding site" evidence="4">
    <location>
        <position position="335"/>
    </location>
    <ligand>
        <name>Mn(2+)</name>
        <dbReference type="ChEBI" id="CHEBI:29035"/>
        <label>2</label>
    </ligand>
</feature>
<reference evidence="7" key="2">
    <citation type="submission" date="2006-05" db="EMBL/GenBank/DDBJ databases">
        <title>Sequencing of the draft genome and assembly of Desulfuromonas acetoxidans DSM 684.</title>
        <authorList>
            <consortium name="US DOE Joint Genome Institute (JGI-PGF)"/>
            <person name="Copeland A."/>
            <person name="Lucas S."/>
            <person name="Lapidus A."/>
            <person name="Barry K."/>
            <person name="Detter J.C."/>
            <person name="Glavina del Rio T."/>
            <person name="Hammon N."/>
            <person name="Israni S."/>
            <person name="Dalin E."/>
            <person name="Tice H."/>
            <person name="Bruce D."/>
            <person name="Pitluck S."/>
            <person name="Richardson P."/>
        </authorList>
    </citation>
    <scope>NUCLEOTIDE SEQUENCE [LARGE SCALE GENOMIC DNA]</scope>
    <source>
        <strain evidence="7">DSM 684</strain>
    </source>
</reference>
<protein>
    <recommendedName>
        <fullName evidence="4 5">Phosphopentomutase</fullName>
        <ecNumber evidence="4 5">5.4.2.7</ecNumber>
    </recommendedName>
    <alternativeName>
        <fullName evidence="4">Phosphodeoxyribomutase</fullName>
    </alternativeName>
</protein>
<comment type="subcellular location">
    <subcellularLocation>
        <location evidence="4">Cytoplasm</location>
    </subcellularLocation>
</comment>
<proteinExistence type="inferred from homology"/>
<dbReference type="GO" id="GO:0005829">
    <property type="term" value="C:cytosol"/>
    <property type="evidence" value="ECO:0007669"/>
    <property type="project" value="TreeGrafter"/>
</dbReference>
<evidence type="ECO:0000256" key="4">
    <source>
        <dbReference type="HAMAP-Rule" id="MF_00740"/>
    </source>
</evidence>
<comment type="caution">
    <text evidence="7">The sequence shown here is derived from an EMBL/GenBank/DDBJ whole genome shotgun (WGS) entry which is preliminary data.</text>
</comment>
<evidence type="ECO:0000256" key="3">
    <source>
        <dbReference type="ARBA" id="ARBA00023211"/>
    </source>
</evidence>
<dbReference type="GO" id="GO:0043094">
    <property type="term" value="P:metabolic compound salvage"/>
    <property type="evidence" value="ECO:0007669"/>
    <property type="project" value="UniProtKB-UniRule"/>
</dbReference>
<dbReference type="InterPro" id="IPR017850">
    <property type="entry name" value="Alkaline_phosphatase_core_sf"/>
</dbReference>
<sequence>MFKRVVLIVLDGVGCGALPDAEHYGDNNANTLAHVAEQDGALVLPILQRLGLGNIVAMQGVPPASTPEAAWGRMAEQSAGKDSTTGHWEIAGAILEQPFATFAEAFPEPIIQAFTELAGVEPLGNVIASGTEILVELGEEHLRTGRPIVYTSTDSVFQIAAHEDLWPPDKLYELCRGMRQVLNEWHVGRVIARPFVGDQADNFRRSERRHDFSMQPPAMILDGLAEQQIDVFAIGKIQDIFCGRGISRHYPTKDNADGMEKIAVALRDLEHGLIFANLIDYDMLYGHRCDVTGFARALEQFDQWLAGFLPQLGKDDLLLISADHGCDPTTPGTDHSREYVPLLAWHRSLSKGCPLGDRETFGDIAATLGEIFAIETHCGNSFLPPLTAS</sequence>
<dbReference type="OrthoDB" id="9769930at2"/>
<dbReference type="Proteomes" id="UP000005695">
    <property type="component" value="Unassembled WGS sequence"/>
</dbReference>
<name>Q1JZ37_DESA6</name>
<accession>Q1JZ37</accession>
<dbReference type="PIRSF" id="PIRSF001491">
    <property type="entry name" value="Ppentomutase"/>
    <property type="match status" value="1"/>
</dbReference>
<dbReference type="SUPFAM" id="SSF143856">
    <property type="entry name" value="DeoB insert domain-like"/>
    <property type="match status" value="1"/>
</dbReference>
<evidence type="ECO:0000256" key="2">
    <source>
        <dbReference type="ARBA" id="ARBA00022723"/>
    </source>
</evidence>
<feature type="binding site" evidence="4">
    <location>
        <position position="282"/>
    </location>
    <ligand>
        <name>Mn(2+)</name>
        <dbReference type="ChEBI" id="CHEBI:29035"/>
        <label>2</label>
    </ligand>
</feature>
<dbReference type="Gene3D" id="3.30.70.1250">
    <property type="entry name" value="Phosphopentomutase"/>
    <property type="match status" value="1"/>
</dbReference>
<dbReference type="InterPro" id="IPR006124">
    <property type="entry name" value="Metalloenzyme"/>
</dbReference>
<evidence type="ECO:0000256" key="1">
    <source>
        <dbReference type="ARBA" id="ARBA00010373"/>
    </source>
</evidence>
<evidence type="ECO:0000313" key="7">
    <source>
        <dbReference type="EMBL" id="EAT15457.1"/>
    </source>
</evidence>
<dbReference type="EC" id="5.4.2.7" evidence="4 5"/>
<dbReference type="PANTHER" id="PTHR21110:SF0">
    <property type="entry name" value="PHOSPHOPENTOMUTASE"/>
    <property type="match status" value="1"/>
</dbReference>
<comment type="catalytic activity">
    <reaction evidence="4">
        <text>alpha-D-ribose 1-phosphate = D-ribose 5-phosphate</text>
        <dbReference type="Rhea" id="RHEA:18793"/>
        <dbReference type="ChEBI" id="CHEBI:57720"/>
        <dbReference type="ChEBI" id="CHEBI:78346"/>
        <dbReference type="EC" id="5.4.2.7"/>
    </reaction>
</comment>
<dbReference type="GO" id="GO:0008973">
    <property type="term" value="F:phosphopentomutase activity"/>
    <property type="evidence" value="ECO:0007669"/>
    <property type="project" value="UniProtKB-UniRule"/>
</dbReference>
<organism evidence="7 8">
    <name type="scientific">Desulfuromonas acetoxidans (strain DSM 684 / 11070)</name>
    <dbReference type="NCBI Taxonomy" id="281689"/>
    <lineage>
        <taxon>Bacteria</taxon>
        <taxon>Pseudomonadati</taxon>
        <taxon>Thermodesulfobacteriota</taxon>
        <taxon>Desulfuromonadia</taxon>
        <taxon>Desulfuromonadales</taxon>
        <taxon>Desulfuromonadaceae</taxon>
        <taxon>Desulfuromonas</taxon>
    </lineage>
</organism>
<dbReference type="Gene3D" id="3.40.720.10">
    <property type="entry name" value="Alkaline Phosphatase, subunit A"/>
    <property type="match status" value="1"/>
</dbReference>
<keyword evidence="8" id="KW-1185">Reference proteome</keyword>
<keyword evidence="4" id="KW-0963">Cytoplasm</keyword>
<feature type="binding site" evidence="4">
    <location>
        <position position="323"/>
    </location>
    <ligand>
        <name>Mn(2+)</name>
        <dbReference type="ChEBI" id="CHEBI:29035"/>
        <label>1</label>
    </ligand>
</feature>
<dbReference type="InterPro" id="IPR010045">
    <property type="entry name" value="DeoB"/>
</dbReference>
<dbReference type="GO" id="GO:0006015">
    <property type="term" value="P:5-phosphoribose 1-diphosphate biosynthetic process"/>
    <property type="evidence" value="ECO:0007669"/>
    <property type="project" value="UniProtKB-UniPathway"/>
</dbReference>
<dbReference type="CDD" id="cd16009">
    <property type="entry name" value="PPM"/>
    <property type="match status" value="1"/>
</dbReference>
<dbReference type="HAMAP" id="MF_00740">
    <property type="entry name" value="Phosphopentomut"/>
    <property type="match status" value="1"/>
</dbReference>
<reference evidence="7" key="1">
    <citation type="submission" date="2006-05" db="EMBL/GenBank/DDBJ databases">
        <title>Annotation of the draft genome assembly of Desulfuromonas acetoxidans DSM 684.</title>
        <authorList>
            <consortium name="US DOE Joint Genome Institute (JGI-ORNL)"/>
            <person name="Larimer F."/>
            <person name="Land M."/>
            <person name="Hauser L."/>
        </authorList>
    </citation>
    <scope>NUCLEOTIDE SEQUENCE [LARGE SCALE GENOMIC DNA]</scope>
    <source>
        <strain evidence="7">DSM 684</strain>
    </source>
</reference>
<feature type="domain" description="Metalloenzyme" evidence="6">
    <location>
        <begin position="3"/>
        <end position="374"/>
    </location>
</feature>
<comment type="pathway">
    <text evidence="4">Carbohydrate degradation; 2-deoxy-D-ribose 1-phosphate degradation; D-glyceraldehyde 3-phosphate and acetaldehyde from 2-deoxy-alpha-D-ribose 1-phosphate: step 1/2.</text>
</comment>
<feature type="binding site" evidence="4">
    <location>
        <position position="287"/>
    </location>
    <ligand>
        <name>Mn(2+)</name>
        <dbReference type="ChEBI" id="CHEBI:29035"/>
        <label>2</label>
    </ligand>
</feature>
<dbReference type="GO" id="GO:0000287">
    <property type="term" value="F:magnesium ion binding"/>
    <property type="evidence" value="ECO:0007669"/>
    <property type="project" value="UniProtKB-UniRule"/>
</dbReference>
<dbReference type="NCBIfam" id="TIGR01696">
    <property type="entry name" value="deoB"/>
    <property type="match status" value="1"/>
</dbReference>
<comment type="cofactor">
    <cofactor evidence="4">
        <name>Mn(2+)</name>
        <dbReference type="ChEBI" id="CHEBI:29035"/>
    </cofactor>
    <text evidence="4">Binds 2 manganese ions.</text>
</comment>